<dbReference type="PANTHER" id="PTHR43877">
    <property type="entry name" value="AMINOALKYLPHOSPHONATE N-ACETYLTRANSFERASE-RELATED-RELATED"/>
    <property type="match status" value="1"/>
</dbReference>
<dbReference type="InterPro" id="IPR000182">
    <property type="entry name" value="GNAT_dom"/>
</dbReference>
<feature type="domain" description="N-acetyltransferase" evidence="3">
    <location>
        <begin position="3"/>
        <end position="160"/>
    </location>
</feature>
<accession>A0ABW9GTB8</accession>
<evidence type="ECO:0000313" key="5">
    <source>
        <dbReference type="Proteomes" id="UP001630969"/>
    </source>
</evidence>
<reference evidence="4 5" key="1">
    <citation type="submission" date="2024-09" db="EMBL/GenBank/DDBJ databases">
        <title>Aeromonas strains Genome sequencing and assembly.</title>
        <authorList>
            <person name="Hu X."/>
            <person name="Tang B."/>
        </authorList>
    </citation>
    <scope>NUCLEOTIDE SEQUENCE [LARGE SCALE GENOMIC DNA]</scope>
    <source>
        <strain evidence="4 5">NB23SCDHY001</strain>
    </source>
</reference>
<dbReference type="Proteomes" id="UP001630969">
    <property type="component" value="Unassembled WGS sequence"/>
</dbReference>
<evidence type="ECO:0000313" key="4">
    <source>
        <dbReference type="EMBL" id="MFM4894388.1"/>
    </source>
</evidence>
<keyword evidence="5" id="KW-1185">Reference proteome</keyword>
<evidence type="ECO:0000256" key="1">
    <source>
        <dbReference type="ARBA" id="ARBA00022679"/>
    </source>
</evidence>
<dbReference type="EC" id="2.3.1.-" evidence="4"/>
<dbReference type="GeneID" id="97221669"/>
<evidence type="ECO:0000256" key="2">
    <source>
        <dbReference type="ARBA" id="ARBA00023315"/>
    </source>
</evidence>
<sequence length="160" mass="17313">MTEIIRADLHNRQHGEALVSLLDEYARDEMGGGSPLADEVKANLAKALAGRPGAHVLLAWVDGEPVGVATCFEGFSTFSCRPLLNIHDIAVHPAHRGRGLGKALLAEADRLARELGCCKLTLEVLEGNKVAQAAYRASGFEGYELDPQVGRAMFWHKRLA</sequence>
<dbReference type="RefSeq" id="WP_408791421.1">
    <property type="nucleotide sequence ID" value="NZ_JBGXBU010000008.1"/>
</dbReference>
<proteinExistence type="predicted"/>
<dbReference type="Gene3D" id="3.40.630.30">
    <property type="match status" value="1"/>
</dbReference>
<dbReference type="PROSITE" id="PS51186">
    <property type="entry name" value="GNAT"/>
    <property type="match status" value="1"/>
</dbReference>
<gene>
    <name evidence="4" type="ORF">ACEUDJ_16185</name>
</gene>
<evidence type="ECO:0000259" key="3">
    <source>
        <dbReference type="PROSITE" id="PS51186"/>
    </source>
</evidence>
<dbReference type="InterPro" id="IPR016181">
    <property type="entry name" value="Acyl_CoA_acyltransferase"/>
</dbReference>
<dbReference type="Pfam" id="PF00583">
    <property type="entry name" value="Acetyltransf_1"/>
    <property type="match status" value="1"/>
</dbReference>
<dbReference type="InterPro" id="IPR050832">
    <property type="entry name" value="Bact_Acetyltransf"/>
</dbReference>
<dbReference type="GO" id="GO:0016746">
    <property type="term" value="F:acyltransferase activity"/>
    <property type="evidence" value="ECO:0007669"/>
    <property type="project" value="UniProtKB-KW"/>
</dbReference>
<keyword evidence="1 4" id="KW-0808">Transferase</keyword>
<keyword evidence="2 4" id="KW-0012">Acyltransferase</keyword>
<dbReference type="CDD" id="cd04301">
    <property type="entry name" value="NAT_SF"/>
    <property type="match status" value="1"/>
</dbReference>
<organism evidence="4 5">
    <name type="scientific">Aeromonas bivalvium</name>
    <dbReference type="NCBI Taxonomy" id="440079"/>
    <lineage>
        <taxon>Bacteria</taxon>
        <taxon>Pseudomonadati</taxon>
        <taxon>Pseudomonadota</taxon>
        <taxon>Gammaproteobacteria</taxon>
        <taxon>Aeromonadales</taxon>
        <taxon>Aeromonadaceae</taxon>
        <taxon>Aeromonas</taxon>
    </lineage>
</organism>
<comment type="caution">
    <text evidence="4">The sequence shown here is derived from an EMBL/GenBank/DDBJ whole genome shotgun (WGS) entry which is preliminary data.</text>
</comment>
<protein>
    <submittedName>
        <fullName evidence="4">GNAT family N-acetyltransferase</fullName>
        <ecNumber evidence="4">2.3.1.-</ecNumber>
    </submittedName>
</protein>
<dbReference type="EMBL" id="JBGXBU010000008">
    <property type="protein sequence ID" value="MFM4894388.1"/>
    <property type="molecule type" value="Genomic_DNA"/>
</dbReference>
<name>A0ABW9GTB8_9GAMM</name>
<dbReference type="SUPFAM" id="SSF55729">
    <property type="entry name" value="Acyl-CoA N-acyltransferases (Nat)"/>
    <property type="match status" value="1"/>
</dbReference>